<name>A0A0S4KK81_BODSA</name>
<dbReference type="GO" id="GO:0030001">
    <property type="term" value="P:metal ion transport"/>
    <property type="evidence" value="ECO:0007669"/>
    <property type="project" value="UniProtKB-ARBA"/>
</dbReference>
<feature type="transmembrane region" description="Helical" evidence="7">
    <location>
        <begin position="71"/>
        <end position="93"/>
    </location>
</feature>
<evidence type="ECO:0000256" key="7">
    <source>
        <dbReference type="SAM" id="Phobius"/>
    </source>
</evidence>
<feature type="transmembrane region" description="Helical" evidence="7">
    <location>
        <begin position="498"/>
        <end position="518"/>
    </location>
</feature>
<dbReference type="PANTHER" id="PTHR31064">
    <property type="entry name" value="POTASSIUM TRANSPORT PROTEIN DDB_G0292412-RELATED"/>
    <property type="match status" value="1"/>
</dbReference>
<evidence type="ECO:0000256" key="4">
    <source>
        <dbReference type="ARBA" id="ARBA00022989"/>
    </source>
</evidence>
<dbReference type="InterPro" id="IPR051143">
    <property type="entry name" value="TrkH_K-transport"/>
</dbReference>
<dbReference type="OrthoDB" id="9999863at2759"/>
<keyword evidence="2" id="KW-0813">Transport</keyword>
<feature type="transmembrane region" description="Helical" evidence="7">
    <location>
        <begin position="150"/>
        <end position="173"/>
    </location>
</feature>
<keyword evidence="5" id="KW-0406">Ion transport</keyword>
<dbReference type="Pfam" id="PF02386">
    <property type="entry name" value="TrkH"/>
    <property type="match status" value="1"/>
</dbReference>
<dbReference type="EMBL" id="CYKH01000336">
    <property type="protein sequence ID" value="CUI13119.1"/>
    <property type="molecule type" value="Genomic_DNA"/>
</dbReference>
<protein>
    <submittedName>
        <fullName evidence="8">Membrane-associated protein, putative</fullName>
    </submittedName>
</protein>
<keyword evidence="3 7" id="KW-0812">Transmembrane</keyword>
<sequence length="611" mass="68093">MPSTTEHPSKASEDRAVLSFFAAVCFEVMETFRRNRYRFIFGAYILTVTWACAAAMYMIQRQTDHPASILQVWFVAISCFSGTGLGIVDITQWHPTAQVMMMIAMEFGSLVLCSALPSILRLRSLRSIHAADLNSSEALIVRRHYNVNAVIVWSCVVYWFLAQCISVFVLVLFCDMSWWWSFFHTASGFTNAGFGLDSRNFAIPELIAKPILVFWFVILVPIGFSLVPVSQRMLVRLWRNLARVQASLAVSSGTGAYGKWYLFGVSWHEFAEGADELLACPNLYYTHMFSPRNTWILFGLWAGLTLTDFLMFLPDFDTAAFLSEDHKWLQALFQAAATGLTMLDFTQLRLGHLVYWVAAMYLNTYPFMVTKKTAQLTEKPREVQDASRGEDASAPKIVMMAVAATSCSPQQNSASPNAWDLIASSHQTIGTIKQQAQTTIAAEIGYLFVASIFIAYLELNTLTSFMADDSPVLRLLFEVSSAYGTVGLSLSSSKAPTVSYSGIWSPASQVVVIALMYFGKFRGLPQDVSIHWVSRMIHARRASAKEEAKKVKENKINSIKAEPHELRVIMPLAASPPAEIGLAISELNSATSIRSWLTQTELHSVTPTPQL</sequence>
<evidence type="ECO:0000256" key="1">
    <source>
        <dbReference type="ARBA" id="ARBA00004141"/>
    </source>
</evidence>
<evidence type="ECO:0000313" key="9">
    <source>
        <dbReference type="Proteomes" id="UP000051952"/>
    </source>
</evidence>
<keyword evidence="6 7" id="KW-0472">Membrane</keyword>
<evidence type="ECO:0000256" key="6">
    <source>
        <dbReference type="ARBA" id="ARBA00023136"/>
    </source>
</evidence>
<comment type="subcellular location">
    <subcellularLocation>
        <location evidence="1">Membrane</location>
        <topology evidence="1">Multi-pass membrane protein</topology>
    </subcellularLocation>
</comment>
<dbReference type="Proteomes" id="UP000051952">
    <property type="component" value="Unassembled WGS sequence"/>
</dbReference>
<organism evidence="8 9">
    <name type="scientific">Bodo saltans</name>
    <name type="common">Flagellated protozoan</name>
    <dbReference type="NCBI Taxonomy" id="75058"/>
    <lineage>
        <taxon>Eukaryota</taxon>
        <taxon>Discoba</taxon>
        <taxon>Euglenozoa</taxon>
        <taxon>Kinetoplastea</taxon>
        <taxon>Metakinetoplastina</taxon>
        <taxon>Eubodonida</taxon>
        <taxon>Bodonidae</taxon>
        <taxon>Bodo</taxon>
    </lineage>
</organism>
<dbReference type="GO" id="GO:0008324">
    <property type="term" value="F:monoatomic cation transmembrane transporter activity"/>
    <property type="evidence" value="ECO:0007669"/>
    <property type="project" value="InterPro"/>
</dbReference>
<gene>
    <name evidence="8" type="ORF">BSAL_62980</name>
</gene>
<dbReference type="VEuPathDB" id="TriTrypDB:BSAL_62980"/>
<dbReference type="PANTHER" id="PTHR31064:SF30">
    <property type="entry name" value="HIGH-AFFINITY POTASSIUM TRANSPORT PROTEIN-RELATED"/>
    <property type="match status" value="1"/>
</dbReference>
<feature type="transmembrane region" description="Helical" evidence="7">
    <location>
        <begin position="39"/>
        <end position="59"/>
    </location>
</feature>
<proteinExistence type="predicted"/>
<feature type="transmembrane region" description="Helical" evidence="7">
    <location>
        <begin position="350"/>
        <end position="369"/>
    </location>
</feature>
<keyword evidence="9" id="KW-1185">Reference proteome</keyword>
<accession>A0A0S4KK81</accession>
<evidence type="ECO:0000313" key="8">
    <source>
        <dbReference type="EMBL" id="CUI13119.1"/>
    </source>
</evidence>
<reference evidence="9" key="1">
    <citation type="submission" date="2015-09" db="EMBL/GenBank/DDBJ databases">
        <authorList>
            <consortium name="Pathogen Informatics"/>
        </authorList>
    </citation>
    <scope>NUCLEOTIDE SEQUENCE [LARGE SCALE GENOMIC DNA]</scope>
    <source>
        <strain evidence="9">Lake Konstanz</strain>
    </source>
</reference>
<dbReference type="AlphaFoldDB" id="A0A0S4KK81"/>
<dbReference type="InterPro" id="IPR003445">
    <property type="entry name" value="Cat_transpt"/>
</dbReference>
<feature type="transmembrane region" description="Helical" evidence="7">
    <location>
        <begin position="206"/>
        <end position="229"/>
    </location>
</feature>
<dbReference type="GO" id="GO:0005886">
    <property type="term" value="C:plasma membrane"/>
    <property type="evidence" value="ECO:0007669"/>
    <property type="project" value="TreeGrafter"/>
</dbReference>
<keyword evidence="4 7" id="KW-1133">Transmembrane helix</keyword>
<evidence type="ECO:0000256" key="2">
    <source>
        <dbReference type="ARBA" id="ARBA00022448"/>
    </source>
</evidence>
<evidence type="ECO:0000256" key="3">
    <source>
        <dbReference type="ARBA" id="ARBA00022692"/>
    </source>
</evidence>
<feature type="transmembrane region" description="Helical" evidence="7">
    <location>
        <begin position="440"/>
        <end position="457"/>
    </location>
</feature>
<evidence type="ECO:0000256" key="5">
    <source>
        <dbReference type="ARBA" id="ARBA00023065"/>
    </source>
</evidence>
<feature type="transmembrane region" description="Helical" evidence="7">
    <location>
        <begin position="295"/>
        <end position="313"/>
    </location>
</feature>